<sequence length="186" mass="21213">MHFVQNLTGQILRRRCERRISTFFRRVAEQRERPAAKLQQYQYRRPTADPQLRESDPCIGELIRDFHKAGRPIAMVCHAPAILRDVKKDDGQYLVKGLNVTGFKNAEDTEIELLHHLLFSLEDELKNRGANYQSKANWEPNVVVDGVLMMGQSPASAVPLAEALAKAELLGRLRAPQNEPFGRRDV</sequence>
<comment type="similarity">
    <text evidence="3">Belongs to the peptidase C56 family. HSP31-like subfamily.</text>
</comment>
<evidence type="ECO:0000256" key="2">
    <source>
        <dbReference type="ARBA" id="ARBA00023239"/>
    </source>
</evidence>
<dbReference type="PANTHER" id="PTHR48094">
    <property type="entry name" value="PROTEIN/NUCLEIC ACID DEGLYCASE DJ-1-RELATED"/>
    <property type="match status" value="1"/>
</dbReference>
<dbReference type="InterPro" id="IPR002818">
    <property type="entry name" value="DJ-1/PfpI"/>
</dbReference>
<dbReference type="EMBL" id="JACHBI010000025">
    <property type="protein sequence ID" value="MBB5577795.1"/>
    <property type="molecule type" value="Genomic_DNA"/>
</dbReference>
<reference evidence="5 6" key="1">
    <citation type="submission" date="2020-08" db="EMBL/GenBank/DDBJ databases">
        <title>Genomic Encyclopedia of Type Strains, Phase IV (KMG-V): Genome sequencing to study the core and pangenomes of soil and plant-associated prokaryotes.</title>
        <authorList>
            <person name="Whitman W."/>
        </authorList>
    </citation>
    <scope>NUCLEOTIDE SEQUENCE [LARGE SCALE GENOMIC DNA]</scope>
    <source>
        <strain evidence="5 6">SEMIA 4064</strain>
    </source>
</reference>
<dbReference type="RefSeq" id="WP_246451655.1">
    <property type="nucleotide sequence ID" value="NZ_JACHBI010000025.1"/>
</dbReference>
<dbReference type="Pfam" id="PF01965">
    <property type="entry name" value="DJ-1_PfpI"/>
    <property type="match status" value="1"/>
</dbReference>
<accession>A0A7W8XY96</accession>
<evidence type="ECO:0000256" key="3">
    <source>
        <dbReference type="ARBA" id="ARBA00038493"/>
    </source>
</evidence>
<name>A0A7W8XY96_9HYPH</name>
<dbReference type="PANTHER" id="PTHR48094:SF11">
    <property type="entry name" value="GLUTATHIONE-INDEPENDENT GLYOXALASE HSP31-RELATED"/>
    <property type="match status" value="1"/>
</dbReference>
<dbReference type="Proteomes" id="UP000549882">
    <property type="component" value="Unassembled WGS sequence"/>
</dbReference>
<comment type="caution">
    <text evidence="5">The sequence shown here is derived from an EMBL/GenBank/DDBJ whole genome shotgun (WGS) entry which is preliminary data.</text>
</comment>
<dbReference type="InterPro" id="IPR050325">
    <property type="entry name" value="Prot/Nucl_acid_deglycase"/>
</dbReference>
<dbReference type="AlphaFoldDB" id="A0A7W8XY96"/>
<evidence type="ECO:0000256" key="1">
    <source>
        <dbReference type="ARBA" id="ARBA00023016"/>
    </source>
</evidence>
<protein>
    <recommendedName>
        <fullName evidence="4">DJ-1/PfpI domain-containing protein</fullName>
    </recommendedName>
</protein>
<keyword evidence="1" id="KW-0346">Stress response</keyword>
<feature type="domain" description="DJ-1/PfpI" evidence="4">
    <location>
        <begin position="54"/>
        <end position="166"/>
    </location>
</feature>
<gene>
    <name evidence="5" type="ORF">GGD50_006450</name>
</gene>
<dbReference type="InterPro" id="IPR029062">
    <property type="entry name" value="Class_I_gatase-like"/>
</dbReference>
<evidence type="ECO:0000313" key="6">
    <source>
        <dbReference type="Proteomes" id="UP000549882"/>
    </source>
</evidence>
<dbReference type="GO" id="GO:0005737">
    <property type="term" value="C:cytoplasm"/>
    <property type="evidence" value="ECO:0007669"/>
    <property type="project" value="TreeGrafter"/>
</dbReference>
<dbReference type="GO" id="GO:0019172">
    <property type="term" value="F:glyoxalase III activity"/>
    <property type="evidence" value="ECO:0007669"/>
    <property type="project" value="TreeGrafter"/>
</dbReference>
<keyword evidence="6" id="KW-1185">Reference proteome</keyword>
<dbReference type="SUPFAM" id="SSF52317">
    <property type="entry name" value="Class I glutamine amidotransferase-like"/>
    <property type="match status" value="1"/>
</dbReference>
<organism evidence="5 6">
    <name type="scientific">Rhizobium paranaense</name>
    <dbReference type="NCBI Taxonomy" id="1650438"/>
    <lineage>
        <taxon>Bacteria</taxon>
        <taxon>Pseudomonadati</taxon>
        <taxon>Pseudomonadota</taxon>
        <taxon>Alphaproteobacteria</taxon>
        <taxon>Hyphomicrobiales</taxon>
        <taxon>Rhizobiaceae</taxon>
        <taxon>Rhizobium/Agrobacterium group</taxon>
        <taxon>Rhizobium</taxon>
    </lineage>
</organism>
<keyword evidence="2" id="KW-0456">Lyase</keyword>
<evidence type="ECO:0000313" key="5">
    <source>
        <dbReference type="EMBL" id="MBB5577795.1"/>
    </source>
</evidence>
<dbReference type="GO" id="GO:0019243">
    <property type="term" value="P:methylglyoxal catabolic process to D-lactate via S-lactoyl-glutathione"/>
    <property type="evidence" value="ECO:0007669"/>
    <property type="project" value="TreeGrafter"/>
</dbReference>
<dbReference type="Gene3D" id="3.40.50.880">
    <property type="match status" value="1"/>
</dbReference>
<proteinExistence type="inferred from homology"/>
<evidence type="ECO:0000259" key="4">
    <source>
        <dbReference type="Pfam" id="PF01965"/>
    </source>
</evidence>